<keyword evidence="6" id="KW-1185">Reference proteome</keyword>
<dbReference type="InterPro" id="IPR004114">
    <property type="entry name" value="THUMP_dom"/>
</dbReference>
<dbReference type="PROSITE" id="PS00092">
    <property type="entry name" value="N6_MTASE"/>
    <property type="match status" value="1"/>
</dbReference>
<dbReference type="SUPFAM" id="SSF53335">
    <property type="entry name" value="S-adenosyl-L-methionine-dependent methyltransferases"/>
    <property type="match status" value="1"/>
</dbReference>
<dbReference type="InterPro" id="IPR029063">
    <property type="entry name" value="SAM-dependent_MTases_sf"/>
</dbReference>
<dbReference type="GO" id="GO:0008990">
    <property type="term" value="F:rRNA (guanine-N2-)-methyltransferase activity"/>
    <property type="evidence" value="ECO:0007669"/>
    <property type="project" value="TreeGrafter"/>
</dbReference>
<evidence type="ECO:0000313" key="5">
    <source>
        <dbReference type="EMBL" id="BCJ86873.1"/>
    </source>
</evidence>
<name>A0A7I8D9M9_9BACL</name>
<dbReference type="InterPro" id="IPR054170">
    <property type="entry name" value="RlmL_1st"/>
</dbReference>
<dbReference type="InterPro" id="IPR000241">
    <property type="entry name" value="RlmKL-like_Mtase"/>
</dbReference>
<accession>A0A7I8D9M9</accession>
<dbReference type="PANTHER" id="PTHR47313">
    <property type="entry name" value="RIBOSOMAL RNA LARGE SUBUNIT METHYLTRANSFERASE K/L"/>
    <property type="match status" value="1"/>
</dbReference>
<evidence type="ECO:0000259" key="4">
    <source>
        <dbReference type="PROSITE" id="PS51165"/>
    </source>
</evidence>
<dbReference type="Gene3D" id="3.40.50.150">
    <property type="entry name" value="Vaccinia Virus protein VP39"/>
    <property type="match status" value="1"/>
</dbReference>
<protein>
    <submittedName>
        <fullName evidence="5">RNA methyltransferase</fullName>
    </submittedName>
</protein>
<gene>
    <name evidence="5" type="ORF">skT53_18580</name>
</gene>
<dbReference type="CDD" id="cd11715">
    <property type="entry name" value="THUMP_AdoMetMT"/>
    <property type="match status" value="1"/>
</dbReference>
<dbReference type="PROSITE" id="PS51165">
    <property type="entry name" value="THUMP"/>
    <property type="match status" value="1"/>
</dbReference>
<dbReference type="InterPro" id="IPR002052">
    <property type="entry name" value="DNA_methylase_N6_adenine_CS"/>
</dbReference>
<dbReference type="Gene3D" id="3.30.2130.30">
    <property type="match status" value="1"/>
</dbReference>
<dbReference type="SMART" id="SM00981">
    <property type="entry name" value="THUMP"/>
    <property type="match status" value="1"/>
</dbReference>
<dbReference type="Pfam" id="PF02926">
    <property type="entry name" value="THUMP"/>
    <property type="match status" value="1"/>
</dbReference>
<reference evidence="5 6" key="1">
    <citation type="submission" date="2020-08" db="EMBL/GenBank/DDBJ databases">
        <title>Complete Genome Sequence of Effusibacillus dendaii Strain skT53, Isolated from Farmland soil.</title>
        <authorList>
            <person name="Konishi T."/>
            <person name="Kawasaki H."/>
        </authorList>
    </citation>
    <scope>NUCLEOTIDE SEQUENCE [LARGE SCALE GENOMIC DNA]</scope>
    <source>
        <strain evidence="6">skT53</strain>
    </source>
</reference>
<dbReference type="PANTHER" id="PTHR47313:SF1">
    <property type="entry name" value="RIBOSOMAL RNA LARGE SUBUNIT METHYLTRANSFERASE K_L"/>
    <property type="match status" value="1"/>
</dbReference>
<keyword evidence="3" id="KW-0694">RNA-binding</keyword>
<organism evidence="5 6">
    <name type="scientific">Effusibacillus dendaii</name>
    <dbReference type="NCBI Taxonomy" id="2743772"/>
    <lineage>
        <taxon>Bacteria</taxon>
        <taxon>Bacillati</taxon>
        <taxon>Bacillota</taxon>
        <taxon>Bacilli</taxon>
        <taxon>Bacillales</taxon>
        <taxon>Alicyclobacillaceae</taxon>
        <taxon>Effusibacillus</taxon>
    </lineage>
</organism>
<dbReference type="KEGG" id="eff:skT53_18580"/>
<dbReference type="GO" id="GO:0070043">
    <property type="term" value="F:rRNA (guanine-N7-)-methyltransferase activity"/>
    <property type="evidence" value="ECO:0007669"/>
    <property type="project" value="TreeGrafter"/>
</dbReference>
<dbReference type="Pfam" id="PF01170">
    <property type="entry name" value="UPF0020"/>
    <property type="match status" value="1"/>
</dbReference>
<evidence type="ECO:0000256" key="1">
    <source>
        <dbReference type="ARBA" id="ARBA00022603"/>
    </source>
</evidence>
<proteinExistence type="predicted"/>
<dbReference type="EMBL" id="AP023366">
    <property type="protein sequence ID" value="BCJ86873.1"/>
    <property type="molecule type" value="Genomic_DNA"/>
</dbReference>
<keyword evidence="2 5" id="KW-0808">Transferase</keyword>
<dbReference type="Proteomes" id="UP000593802">
    <property type="component" value="Chromosome"/>
</dbReference>
<keyword evidence="1 5" id="KW-0489">Methyltransferase</keyword>
<dbReference type="RefSeq" id="WP_200756324.1">
    <property type="nucleotide sequence ID" value="NZ_AP023366.1"/>
</dbReference>
<feature type="domain" description="THUMP" evidence="4">
    <location>
        <begin position="45"/>
        <end position="155"/>
    </location>
</feature>
<dbReference type="GO" id="GO:0003723">
    <property type="term" value="F:RNA binding"/>
    <property type="evidence" value="ECO:0007669"/>
    <property type="project" value="UniProtKB-UniRule"/>
</dbReference>
<evidence type="ECO:0000313" key="6">
    <source>
        <dbReference type="Proteomes" id="UP000593802"/>
    </source>
</evidence>
<evidence type="ECO:0000256" key="2">
    <source>
        <dbReference type="ARBA" id="ARBA00022679"/>
    </source>
</evidence>
<dbReference type="Pfam" id="PF22020">
    <property type="entry name" value="RlmL_1st"/>
    <property type="match status" value="1"/>
</dbReference>
<dbReference type="AlphaFoldDB" id="A0A7I8D9M9"/>
<evidence type="ECO:0000256" key="3">
    <source>
        <dbReference type="PROSITE-ProRule" id="PRU00529"/>
    </source>
</evidence>
<sequence>MKPFKLTATTPMGLESVVSREVKSLGCEQITVENGKISFEGDLPSIARANLWLRSADRVLIQMGEFPAATFDELFEGTKALPWSDWLPKDAAFPVEGRSVKSKLSSVPACQSIVKKAIVERMKQTYGIEQFPETGPVYPIEVALRNDRATLTIDTSGEGLHKRGYRTLSVEAPIKETLAAGIIQLSRWRSGRVLADPCCGSGTIPIEAAMIGRNIAPGLRRSFAAEKWPVIPASIWQEARAEANDLARWQEPLEIYGSDIDQNAVSAARFHAGEAGLRDAIRFEKKPAEQFQIDQPYGCLVTNPPYGERIGNRREVEDLYGDLGYVASLHETWSFFILTSYPGFERFFEKRADKKRKLYNGRIECHLYQYLGPLPPFRQTEASDGIASP</sequence>